<dbReference type="EMBL" id="AGNL01035187">
    <property type="protein sequence ID" value="EJK54839.1"/>
    <property type="molecule type" value="Genomic_DNA"/>
</dbReference>
<sequence length="52" mass="5286">MASFARKTSNGGVALSIASEDDSEKLSADLALFLSNPDLKAALADGSLDLTS</sequence>
<dbReference type="Proteomes" id="UP000266841">
    <property type="component" value="Unassembled WGS sequence"/>
</dbReference>
<accession>K0RR28</accession>
<evidence type="ECO:0000313" key="1">
    <source>
        <dbReference type="EMBL" id="EJK54839.1"/>
    </source>
</evidence>
<comment type="caution">
    <text evidence="1">The sequence shown here is derived from an EMBL/GenBank/DDBJ whole genome shotgun (WGS) entry which is preliminary data.</text>
</comment>
<keyword evidence="2" id="KW-1185">Reference proteome</keyword>
<protein>
    <submittedName>
        <fullName evidence="1">Uncharacterized protein</fullName>
    </submittedName>
</protein>
<reference evidence="1 2" key="1">
    <citation type="journal article" date="2012" name="Genome Biol.">
        <title>Genome and low-iron response of an oceanic diatom adapted to chronic iron limitation.</title>
        <authorList>
            <person name="Lommer M."/>
            <person name="Specht M."/>
            <person name="Roy A.S."/>
            <person name="Kraemer L."/>
            <person name="Andreson R."/>
            <person name="Gutowska M.A."/>
            <person name="Wolf J."/>
            <person name="Bergner S.V."/>
            <person name="Schilhabel M.B."/>
            <person name="Klostermeier U.C."/>
            <person name="Beiko R.G."/>
            <person name="Rosenstiel P."/>
            <person name="Hippler M."/>
            <person name="Laroche J."/>
        </authorList>
    </citation>
    <scope>NUCLEOTIDE SEQUENCE [LARGE SCALE GENOMIC DNA]</scope>
    <source>
        <strain evidence="1 2">CCMP1005</strain>
    </source>
</reference>
<dbReference type="OrthoDB" id="19482at2759"/>
<proteinExistence type="predicted"/>
<name>K0RR28_THAOC</name>
<dbReference type="OMA" id="IHVVMVE"/>
<evidence type="ECO:0000313" key="2">
    <source>
        <dbReference type="Proteomes" id="UP000266841"/>
    </source>
</evidence>
<feature type="non-terminal residue" evidence="1">
    <location>
        <position position="52"/>
    </location>
</feature>
<dbReference type="AlphaFoldDB" id="K0RR28"/>
<organism evidence="1 2">
    <name type="scientific">Thalassiosira oceanica</name>
    <name type="common">Marine diatom</name>
    <dbReference type="NCBI Taxonomy" id="159749"/>
    <lineage>
        <taxon>Eukaryota</taxon>
        <taxon>Sar</taxon>
        <taxon>Stramenopiles</taxon>
        <taxon>Ochrophyta</taxon>
        <taxon>Bacillariophyta</taxon>
        <taxon>Coscinodiscophyceae</taxon>
        <taxon>Thalassiosirophycidae</taxon>
        <taxon>Thalassiosirales</taxon>
        <taxon>Thalassiosiraceae</taxon>
        <taxon>Thalassiosira</taxon>
    </lineage>
</organism>
<gene>
    <name evidence="1" type="ORF">THAOC_25499</name>
</gene>